<reference evidence="2 4" key="3">
    <citation type="submission" date="2018-07" db="EMBL/GenBank/DDBJ databases">
        <title>Genomic and Epidemiologic Investigation of an Indolent Hospital Outbreak.</title>
        <authorList>
            <person name="Johnson R.C."/>
            <person name="Deming C."/>
            <person name="Conlan S."/>
            <person name="Zellmer C.J."/>
            <person name="Michelin A.V."/>
            <person name="Lee-Lin S."/>
            <person name="Thomas P.J."/>
            <person name="Park M."/>
            <person name="Weingarten R.A."/>
            <person name="Less J."/>
            <person name="Dekker J.P."/>
            <person name="Frank K.M."/>
            <person name="Musser K.A."/>
            <person name="Mcquiston J.R."/>
            <person name="Henderson D.K."/>
            <person name="Lau A.F."/>
            <person name="Palmore T.N."/>
            <person name="Segre J.A."/>
        </authorList>
    </citation>
    <scope>NUCLEOTIDE SEQUENCE [LARGE SCALE GENOMIC DNA]</scope>
    <source>
        <strain evidence="2 4">SK-NIH.Env10_0317</strain>
    </source>
</reference>
<dbReference type="OrthoDB" id="7451367at2"/>
<dbReference type="Proteomes" id="UP000286681">
    <property type="component" value="Unassembled WGS sequence"/>
</dbReference>
<evidence type="ECO:0000313" key="2">
    <source>
        <dbReference type="EMBL" id="RSV02212.1"/>
    </source>
</evidence>
<dbReference type="Proteomes" id="UP000185161">
    <property type="component" value="Chromosome"/>
</dbReference>
<evidence type="ECO:0000313" key="3">
    <source>
        <dbReference type="Proteomes" id="UP000185161"/>
    </source>
</evidence>
<reference evidence="1" key="1">
    <citation type="submission" date="2016-12" db="EMBL/GenBank/DDBJ databases">
        <title>Whole genome sequencing of Sphingomonas koreensis.</title>
        <authorList>
            <person name="Conlan S."/>
            <person name="Thomas P.J."/>
            <person name="Mullikin J."/>
            <person name="Palmore T.N."/>
            <person name="Frank K.M."/>
            <person name="Segre J.A."/>
        </authorList>
    </citation>
    <scope>NUCLEOTIDE SEQUENCE</scope>
    <source>
        <strain evidence="1">ABOJV</strain>
    </source>
</reference>
<sequence>MPYLADRAHVTDAAELIAAFGDDAGFEAAARADRYRDLGNHINFCRWRQIERLIVLMSVPRAVGTVH</sequence>
<protein>
    <submittedName>
        <fullName evidence="1">Uncharacterized protein</fullName>
    </submittedName>
</protein>
<dbReference type="EMBL" id="QQWO01000010">
    <property type="protein sequence ID" value="RSV02212.1"/>
    <property type="molecule type" value="Genomic_DNA"/>
</dbReference>
<reference evidence="3" key="2">
    <citation type="submission" date="2016-12" db="EMBL/GenBank/DDBJ databases">
        <title>Whole genome sequencing of Sphingomonas sp. ABOJV.</title>
        <authorList>
            <person name="Conlan S."/>
            <person name="Thomas P.J."/>
            <person name="Mullikin J."/>
            <person name="Palmore T.N."/>
            <person name="Frank K.M."/>
            <person name="Segre J.A."/>
        </authorList>
    </citation>
    <scope>NUCLEOTIDE SEQUENCE [LARGE SCALE GENOMIC DNA]</scope>
    <source>
        <strain evidence="3">ABOJV</strain>
    </source>
</reference>
<dbReference type="AlphaFoldDB" id="A0A1L6JI62"/>
<name>A0A1L6JI62_9SPHN</name>
<gene>
    <name evidence="1" type="ORF">BRX40_19635</name>
    <name evidence="2" type="ORF">CA257_13025</name>
</gene>
<evidence type="ECO:0000313" key="1">
    <source>
        <dbReference type="EMBL" id="APR55200.1"/>
    </source>
</evidence>
<dbReference type="STRING" id="93064.BRX40_19635"/>
<keyword evidence="3" id="KW-1185">Reference proteome</keyword>
<dbReference type="KEGG" id="skr:BRX40_19635"/>
<dbReference type="EMBL" id="CP018820">
    <property type="protein sequence ID" value="APR55200.1"/>
    <property type="molecule type" value="Genomic_DNA"/>
</dbReference>
<proteinExistence type="predicted"/>
<organism evidence="1 3">
    <name type="scientific">Sphingomonas koreensis</name>
    <dbReference type="NCBI Taxonomy" id="93064"/>
    <lineage>
        <taxon>Bacteria</taxon>
        <taxon>Pseudomonadati</taxon>
        <taxon>Pseudomonadota</taxon>
        <taxon>Alphaproteobacteria</taxon>
        <taxon>Sphingomonadales</taxon>
        <taxon>Sphingomonadaceae</taxon>
        <taxon>Sphingomonas</taxon>
    </lineage>
</organism>
<accession>A0A1L6JI62</accession>
<evidence type="ECO:0000313" key="4">
    <source>
        <dbReference type="Proteomes" id="UP000286681"/>
    </source>
</evidence>